<protein>
    <submittedName>
        <fullName evidence="2">PPE domain-containing protein</fullName>
    </submittedName>
</protein>
<keyword evidence="3" id="KW-1185">Reference proteome</keyword>
<feature type="region of interest" description="Disordered" evidence="1">
    <location>
        <begin position="353"/>
        <end position="418"/>
    </location>
</feature>
<evidence type="ECO:0000313" key="3">
    <source>
        <dbReference type="Proteomes" id="UP000323876"/>
    </source>
</evidence>
<dbReference type="RefSeq" id="WP_150407426.1">
    <property type="nucleotide sequence ID" value="NZ_VXLC01000031.1"/>
</dbReference>
<gene>
    <name evidence="2" type="ORF">F3087_40250</name>
</gene>
<feature type="compositionally biased region" description="Pro residues" evidence="1">
    <location>
        <begin position="108"/>
        <end position="124"/>
    </location>
</feature>
<feature type="region of interest" description="Disordered" evidence="1">
    <location>
        <begin position="470"/>
        <end position="498"/>
    </location>
</feature>
<dbReference type="Proteomes" id="UP000323876">
    <property type="component" value="Unassembled WGS sequence"/>
</dbReference>
<reference evidence="2 3" key="1">
    <citation type="submission" date="2019-09" db="EMBL/GenBank/DDBJ databases">
        <authorList>
            <person name="Wang X."/>
        </authorList>
    </citation>
    <scope>NUCLEOTIDE SEQUENCE [LARGE SCALE GENOMIC DNA]</scope>
    <source>
        <strain evidence="2 3">CICC 11023</strain>
    </source>
</reference>
<comment type="caution">
    <text evidence="2">The sequence shown here is derived from an EMBL/GenBank/DDBJ whole genome shotgun (WGS) entry which is preliminary data.</text>
</comment>
<feature type="region of interest" description="Disordered" evidence="1">
    <location>
        <begin position="94"/>
        <end position="128"/>
    </location>
</feature>
<sequence>MELNVDPVELTGVASRLAGLAQRADAALAALPEGWVRAPAADAISRHKALQHNENQAAPLLNGVTAVTYELQHTAHEIGASAVDYSSADDAGGRTVGGGGADILANPVPEPAPPTLRSPPPAPATPDAATVDTLKLAEQLRAGPGIDPATKFTDGLRGFLDGAFHELTEGMANEARTLRHWTPVGAAAAADLDHQRRLLEQFGAGLRRLAHDVDTDSAAFVTARDKHPTPAEIKATRKELLTAMRSKNPVALEQAMAEFEEQNARSAETITGYSAADPFADTAADSDSTGESSGIDMNTVMTMLPTLLSAISAAAPAVDSALSNYPEDYGSGEYGDYADYGDYAFPDTGYPAETASVSGSSGAPPLPSYAEDSPVSNTPVFTVGPMPTAGAPTPAVQPPPGQQRAPVIDQLSSASSAAAANARGGMPYMPMMPMAPGAGGAAGVRPRNVEWNPNRLMFVDDTPHTEQVIGERPTIAPTVTPATPARTDPGTTSSGGSV</sequence>
<evidence type="ECO:0000313" key="2">
    <source>
        <dbReference type="EMBL" id="KAA8881901.1"/>
    </source>
</evidence>
<evidence type="ECO:0000256" key="1">
    <source>
        <dbReference type="SAM" id="MobiDB-lite"/>
    </source>
</evidence>
<dbReference type="OrthoDB" id="4531752at2"/>
<name>A0A5N0E2D4_9NOCA</name>
<feature type="compositionally biased region" description="Low complexity" evidence="1">
    <location>
        <begin position="382"/>
        <end position="394"/>
    </location>
</feature>
<organism evidence="2 3">
    <name type="scientific">Nocardia colli</name>
    <dbReference type="NCBI Taxonomy" id="2545717"/>
    <lineage>
        <taxon>Bacteria</taxon>
        <taxon>Bacillati</taxon>
        <taxon>Actinomycetota</taxon>
        <taxon>Actinomycetes</taxon>
        <taxon>Mycobacteriales</taxon>
        <taxon>Nocardiaceae</taxon>
        <taxon>Nocardia</taxon>
    </lineage>
</organism>
<dbReference type="AlphaFoldDB" id="A0A5N0E2D4"/>
<proteinExistence type="predicted"/>
<dbReference type="Gene3D" id="1.20.1260.20">
    <property type="entry name" value="PPE superfamily"/>
    <property type="match status" value="1"/>
</dbReference>
<feature type="compositionally biased region" description="Low complexity" evidence="1">
    <location>
        <begin position="473"/>
        <end position="489"/>
    </location>
</feature>
<accession>A0A5N0E2D4</accession>
<dbReference type="InterPro" id="IPR038332">
    <property type="entry name" value="PPE_sf"/>
</dbReference>
<dbReference type="EMBL" id="VXLC01000031">
    <property type="protein sequence ID" value="KAA8881901.1"/>
    <property type="molecule type" value="Genomic_DNA"/>
</dbReference>